<dbReference type="EMBL" id="JH598461">
    <property type="status" value="NOT_ANNOTATED_CDS"/>
    <property type="molecule type" value="Genomic_DNA"/>
</dbReference>
<reference evidence="1" key="2">
    <citation type="submission" date="2015-06" db="UniProtKB">
        <authorList>
            <consortium name="EnsemblProtists"/>
        </authorList>
    </citation>
    <scope>IDENTIFICATION</scope>
    <source>
        <strain evidence="1">Emoy2</strain>
    </source>
</reference>
<evidence type="ECO:0000313" key="2">
    <source>
        <dbReference type="Proteomes" id="UP000011713"/>
    </source>
</evidence>
<evidence type="ECO:0000313" key="1">
    <source>
        <dbReference type="EnsemblProtists" id="HpaP801714"/>
    </source>
</evidence>
<dbReference type="eggNOG" id="ENOG502SMF1">
    <property type="taxonomic scope" value="Eukaryota"/>
</dbReference>
<dbReference type="Proteomes" id="UP000011713">
    <property type="component" value="Unassembled WGS sequence"/>
</dbReference>
<organism evidence="1 2">
    <name type="scientific">Hyaloperonospora arabidopsidis (strain Emoy2)</name>
    <name type="common">Downy mildew agent</name>
    <name type="synonym">Peronospora arabidopsidis</name>
    <dbReference type="NCBI Taxonomy" id="559515"/>
    <lineage>
        <taxon>Eukaryota</taxon>
        <taxon>Sar</taxon>
        <taxon>Stramenopiles</taxon>
        <taxon>Oomycota</taxon>
        <taxon>Peronosporomycetes</taxon>
        <taxon>Peronosporales</taxon>
        <taxon>Peronosporaceae</taxon>
        <taxon>Hyaloperonospora</taxon>
    </lineage>
</organism>
<dbReference type="AlphaFoldDB" id="M4B614"/>
<dbReference type="CDD" id="cd00257">
    <property type="entry name" value="beta-trefoil_FSCN-like"/>
    <property type="match status" value="1"/>
</dbReference>
<protein>
    <recommendedName>
        <fullName evidence="3">Fascin domain-containing protein</fullName>
    </recommendedName>
</protein>
<name>M4B614_HYAAE</name>
<dbReference type="HOGENOM" id="CLU_092621_0_0_1"/>
<dbReference type="Gene3D" id="2.80.10.50">
    <property type="match status" value="1"/>
</dbReference>
<accession>M4B614</accession>
<keyword evidence="2" id="KW-1185">Reference proteome</keyword>
<dbReference type="EnsemblProtists" id="HpaT801714">
    <property type="protein sequence ID" value="HpaP801714"/>
    <property type="gene ID" value="HpaG801714"/>
</dbReference>
<dbReference type="InParanoid" id="M4B614"/>
<dbReference type="InterPro" id="IPR008999">
    <property type="entry name" value="Actin-crosslinking"/>
</dbReference>
<dbReference type="OMA" id="CANQFRR"/>
<dbReference type="VEuPathDB" id="FungiDB:HpaG801714"/>
<reference evidence="2" key="1">
    <citation type="journal article" date="2010" name="Science">
        <title>Signatures of adaptation to obligate biotrophy in the Hyaloperonospora arabidopsidis genome.</title>
        <authorList>
            <person name="Baxter L."/>
            <person name="Tripathy S."/>
            <person name="Ishaque N."/>
            <person name="Boot N."/>
            <person name="Cabral A."/>
            <person name="Kemen E."/>
            <person name="Thines M."/>
            <person name="Ah-Fong A."/>
            <person name="Anderson R."/>
            <person name="Badejoko W."/>
            <person name="Bittner-Eddy P."/>
            <person name="Boore J.L."/>
            <person name="Chibucos M.C."/>
            <person name="Coates M."/>
            <person name="Dehal P."/>
            <person name="Delehaunty K."/>
            <person name="Dong S."/>
            <person name="Downton P."/>
            <person name="Dumas B."/>
            <person name="Fabro G."/>
            <person name="Fronick C."/>
            <person name="Fuerstenberg S.I."/>
            <person name="Fulton L."/>
            <person name="Gaulin E."/>
            <person name="Govers F."/>
            <person name="Hughes L."/>
            <person name="Humphray S."/>
            <person name="Jiang R.H."/>
            <person name="Judelson H."/>
            <person name="Kamoun S."/>
            <person name="Kyung K."/>
            <person name="Meijer H."/>
            <person name="Minx P."/>
            <person name="Morris P."/>
            <person name="Nelson J."/>
            <person name="Phuntumart V."/>
            <person name="Qutob D."/>
            <person name="Rehmany A."/>
            <person name="Rougon-Cardoso A."/>
            <person name="Ryden P."/>
            <person name="Torto-Alalibo T."/>
            <person name="Studholme D."/>
            <person name="Wang Y."/>
            <person name="Win J."/>
            <person name="Wood J."/>
            <person name="Clifton S.W."/>
            <person name="Rogers J."/>
            <person name="Van den Ackerveken G."/>
            <person name="Jones J.D."/>
            <person name="McDowell J.M."/>
            <person name="Beynon J."/>
            <person name="Tyler B.M."/>
        </authorList>
    </citation>
    <scope>NUCLEOTIDE SEQUENCE [LARGE SCALE GENOMIC DNA]</scope>
    <source>
        <strain evidence="2">Emoy2</strain>
    </source>
</reference>
<sequence>MNLNEIPFDVPVVIQSIRMQKNLQNPLGSGNARCLTENRDIYEEVILHRVCDDKIAIQCGHNGRFLQVRASGQCVFGPTEPGHWELFTMETDSNCALYFVSCHTGTVLQCDNKYVAQCANQFRRCYEAWRIVEPRTNAINSAHTQRLSDQPYMLSGKERQNLVVQLAKCGKTADEIKDIVKSVFDAQAVVANTNLIA</sequence>
<evidence type="ECO:0008006" key="3">
    <source>
        <dbReference type="Google" id="ProtNLM"/>
    </source>
</evidence>
<dbReference type="SUPFAM" id="SSF50405">
    <property type="entry name" value="Actin-crosslinking proteins"/>
    <property type="match status" value="1"/>
</dbReference>
<proteinExistence type="predicted"/>